<accession>A0ABT5AA82</accession>
<comment type="similarity">
    <text evidence="1 4">Belongs to the N(4)/N(6)-methyltransferase family.</text>
</comment>
<dbReference type="Pfam" id="PF01555">
    <property type="entry name" value="N6_N4_Mtase"/>
    <property type="match status" value="1"/>
</dbReference>
<reference evidence="6 7" key="1">
    <citation type="submission" date="2023-01" db="EMBL/GenBank/DDBJ databases">
        <title>Genomes from the Australian National Cyanobacteria Reference Collection.</title>
        <authorList>
            <person name="Willis A."/>
            <person name="Lee E.M.F."/>
        </authorList>
    </citation>
    <scope>NUCLEOTIDE SEQUENCE [LARGE SCALE GENOMIC DNA]</scope>
    <source>
        <strain evidence="6 7">CS-537/01</strain>
    </source>
</reference>
<dbReference type="EC" id="2.1.1.-" evidence="4"/>
<dbReference type="InterPro" id="IPR002941">
    <property type="entry name" value="DNA_methylase_N4/N6"/>
</dbReference>
<dbReference type="RefSeq" id="WP_271806293.1">
    <property type="nucleotide sequence ID" value="NZ_JAQMTU010000127.1"/>
</dbReference>
<organism evidence="6 7">
    <name type="scientific">Dolichospermum circinale CS-537/01</name>
    <dbReference type="NCBI Taxonomy" id="3021739"/>
    <lineage>
        <taxon>Bacteria</taxon>
        <taxon>Bacillati</taxon>
        <taxon>Cyanobacteriota</taxon>
        <taxon>Cyanophyceae</taxon>
        <taxon>Nostocales</taxon>
        <taxon>Aphanizomenonaceae</taxon>
        <taxon>Dolichospermum</taxon>
        <taxon>Dolichospermum circinale</taxon>
    </lineage>
</organism>
<evidence type="ECO:0000256" key="2">
    <source>
        <dbReference type="ARBA" id="ARBA00022603"/>
    </source>
</evidence>
<evidence type="ECO:0000313" key="7">
    <source>
        <dbReference type="Proteomes" id="UP001212123"/>
    </source>
</evidence>
<comment type="caution">
    <text evidence="6">The sequence shown here is derived from an EMBL/GenBank/DDBJ whole genome shotgun (WGS) entry which is preliminary data.</text>
</comment>
<protein>
    <recommendedName>
        <fullName evidence="4">Methyltransferase</fullName>
        <ecNumber evidence="4">2.1.1.-</ecNumber>
    </recommendedName>
</protein>
<dbReference type="PRINTS" id="PR00508">
    <property type="entry name" value="S21N4MTFRASE"/>
</dbReference>
<dbReference type="PROSITE" id="PS00092">
    <property type="entry name" value="N6_MTASE"/>
    <property type="match status" value="1"/>
</dbReference>
<proteinExistence type="inferred from homology"/>
<evidence type="ECO:0000313" key="6">
    <source>
        <dbReference type="EMBL" id="MDB9488871.1"/>
    </source>
</evidence>
<dbReference type="InterPro" id="IPR002052">
    <property type="entry name" value="DNA_methylase_N6_adenine_CS"/>
</dbReference>
<evidence type="ECO:0000256" key="1">
    <source>
        <dbReference type="ARBA" id="ARBA00006594"/>
    </source>
</evidence>
<evidence type="ECO:0000259" key="5">
    <source>
        <dbReference type="Pfam" id="PF01555"/>
    </source>
</evidence>
<dbReference type="EMBL" id="JAQMTU010000127">
    <property type="protein sequence ID" value="MDB9488871.1"/>
    <property type="molecule type" value="Genomic_DNA"/>
</dbReference>
<keyword evidence="3" id="KW-0808">Transferase</keyword>
<feature type="domain" description="DNA methylase N-4/N-6" evidence="5">
    <location>
        <begin position="30"/>
        <end position="248"/>
    </location>
</feature>
<dbReference type="InterPro" id="IPR029063">
    <property type="entry name" value="SAM-dependent_MTases_sf"/>
</dbReference>
<keyword evidence="2" id="KW-0489">Methyltransferase</keyword>
<gene>
    <name evidence="6" type="primary">yhdJ</name>
    <name evidence="6" type="ORF">PN492_20335</name>
</gene>
<evidence type="ECO:0000256" key="3">
    <source>
        <dbReference type="ARBA" id="ARBA00022679"/>
    </source>
</evidence>
<name>A0ABT5AA82_9CYAN</name>
<sequence>MFQLYENQGNRIFHGDAVSIISNHIPSESIDLIFVDPPYNIGKKFANFHDKWDSEEEYVNWSYKWLDECIRTLKPNGTIYVMTSTQAMPYFDIYLRKKLTILSRIIWHYDSSGVQATKYFGSMYEPILHCVKDKNNYIFNADDIKIAAKTGAERKLIDYRKSVPTPYNTEKVPGNAWYFPRVRYRMEEYENHPSQKPESLLERIILASSHEGSLILDPFAGTFTTAAVAKRLGRQSISIESQAEYLKIGLRRVLGMQEYQGEKLLSPDKSYNIKNKNGKKLDLDLDVKQGSIFDANTTA</sequence>
<dbReference type="InterPro" id="IPR001091">
    <property type="entry name" value="RM_Methyltransferase"/>
</dbReference>
<keyword evidence="7" id="KW-1185">Reference proteome</keyword>
<dbReference type="Gene3D" id="3.40.50.150">
    <property type="entry name" value="Vaccinia Virus protein VP39"/>
    <property type="match status" value="1"/>
</dbReference>
<dbReference type="NCBIfam" id="NF008572">
    <property type="entry name" value="PRK11524.1"/>
    <property type="match status" value="1"/>
</dbReference>
<dbReference type="SUPFAM" id="SSF53335">
    <property type="entry name" value="S-adenosyl-L-methionine-dependent methyltransferases"/>
    <property type="match status" value="1"/>
</dbReference>
<dbReference type="Proteomes" id="UP001212123">
    <property type="component" value="Unassembled WGS sequence"/>
</dbReference>
<evidence type="ECO:0000256" key="4">
    <source>
        <dbReference type="RuleBase" id="RU362026"/>
    </source>
</evidence>